<accession>A0A8J8MHH8</accession>
<feature type="transmembrane region" description="Helical" evidence="1">
    <location>
        <begin position="294"/>
        <end position="317"/>
    </location>
</feature>
<feature type="transmembrane region" description="Helical" evidence="1">
    <location>
        <begin position="113"/>
        <end position="134"/>
    </location>
</feature>
<feature type="transmembrane region" description="Helical" evidence="1">
    <location>
        <begin position="12"/>
        <end position="36"/>
    </location>
</feature>
<dbReference type="RefSeq" id="WP_212696809.1">
    <property type="nucleotide sequence ID" value="NZ_CP058649.1"/>
</dbReference>
<feature type="transmembrane region" description="Helical" evidence="1">
    <location>
        <begin position="187"/>
        <end position="206"/>
    </location>
</feature>
<dbReference type="Proteomes" id="UP000683246">
    <property type="component" value="Chromosome"/>
</dbReference>
<sequence>MNKKNNGVWVDGIQSALVAFLIMLGISLVLSIAINFSIYERFNELMSGTLGDYKGANISSILKITIMIFNMSLFNAVGELRLGIIALAAVPGIALWISNKRVNDNGILNIYKLKVYGITAIVLAILQFLISFITKGELVEGLNINFASLRNGISTMIIIYLLQLFVLMNTKSKGKTFDGIKAFRHTYRTLAIIGAVIGILAMVFGLQSLHDEIILLLFVIIFALPNVVVYSFYYMSGLTMAFNEELRGGLNYLGIDPTFQNMVYVRYGAVLVFVIVLVIFTLRMKKDDYFYINTFIYSVVTGIFFGVLGYCSSIYMTNIPAVGNIEFRVSHYFLSGFIPFAGIWLIAIIYYFVKRMKTIIQQ</sequence>
<gene>
    <name evidence="2" type="ORF">HZI73_03145</name>
</gene>
<evidence type="ECO:0000313" key="2">
    <source>
        <dbReference type="EMBL" id="QUI21338.1"/>
    </source>
</evidence>
<proteinExistence type="predicted"/>
<feature type="transmembrane region" description="Helical" evidence="1">
    <location>
        <begin position="264"/>
        <end position="282"/>
    </location>
</feature>
<feature type="transmembrane region" description="Helical" evidence="1">
    <location>
        <begin position="329"/>
        <end position="353"/>
    </location>
</feature>
<reference evidence="2" key="1">
    <citation type="submission" date="2020-07" db="EMBL/GenBank/DDBJ databases">
        <title>Vallitalea pronyensis genome.</title>
        <authorList>
            <person name="Postec A."/>
        </authorList>
    </citation>
    <scope>NUCLEOTIDE SEQUENCE</scope>
    <source>
        <strain evidence="2">FatNI3</strain>
    </source>
</reference>
<keyword evidence="1" id="KW-1133">Transmembrane helix</keyword>
<dbReference type="EMBL" id="CP058649">
    <property type="protein sequence ID" value="QUI21338.1"/>
    <property type="molecule type" value="Genomic_DNA"/>
</dbReference>
<evidence type="ECO:0000313" key="3">
    <source>
        <dbReference type="Proteomes" id="UP000683246"/>
    </source>
</evidence>
<feature type="transmembrane region" description="Helical" evidence="1">
    <location>
        <begin position="80"/>
        <end position="98"/>
    </location>
</feature>
<name>A0A8J8MHH8_9FIRM</name>
<protein>
    <submittedName>
        <fullName evidence="2">Uncharacterized protein</fullName>
    </submittedName>
</protein>
<organism evidence="2 3">
    <name type="scientific">Vallitalea pronyensis</name>
    <dbReference type="NCBI Taxonomy" id="1348613"/>
    <lineage>
        <taxon>Bacteria</taxon>
        <taxon>Bacillati</taxon>
        <taxon>Bacillota</taxon>
        <taxon>Clostridia</taxon>
        <taxon>Lachnospirales</taxon>
        <taxon>Vallitaleaceae</taxon>
        <taxon>Vallitalea</taxon>
    </lineage>
</organism>
<keyword evidence="3" id="KW-1185">Reference proteome</keyword>
<dbReference type="KEGG" id="vpy:HZI73_03145"/>
<feature type="transmembrane region" description="Helical" evidence="1">
    <location>
        <begin position="213"/>
        <end position="233"/>
    </location>
</feature>
<feature type="transmembrane region" description="Helical" evidence="1">
    <location>
        <begin position="146"/>
        <end position="167"/>
    </location>
</feature>
<keyword evidence="1" id="KW-0472">Membrane</keyword>
<evidence type="ECO:0000256" key="1">
    <source>
        <dbReference type="SAM" id="Phobius"/>
    </source>
</evidence>
<dbReference type="AlphaFoldDB" id="A0A8J8MHH8"/>
<keyword evidence="1" id="KW-0812">Transmembrane</keyword>